<evidence type="ECO:0000256" key="1">
    <source>
        <dbReference type="SAM" id="MobiDB-lite"/>
    </source>
</evidence>
<evidence type="ECO:0008006" key="4">
    <source>
        <dbReference type="Google" id="ProtNLM"/>
    </source>
</evidence>
<dbReference type="EMBL" id="CP108189">
    <property type="protein sequence ID" value="WTR75858.1"/>
    <property type="molecule type" value="Genomic_DNA"/>
</dbReference>
<protein>
    <recommendedName>
        <fullName evidence="4">Integrase</fullName>
    </recommendedName>
</protein>
<proteinExistence type="predicted"/>
<reference evidence="2 3" key="1">
    <citation type="submission" date="2022-10" db="EMBL/GenBank/DDBJ databases">
        <title>The complete genomes of actinobacterial strains from the NBC collection.</title>
        <authorList>
            <person name="Joergensen T.S."/>
            <person name="Alvarez Arevalo M."/>
            <person name="Sterndorff E.B."/>
            <person name="Faurdal D."/>
            <person name="Vuksanovic O."/>
            <person name="Mourched A.-S."/>
            <person name="Charusanti P."/>
            <person name="Shaw S."/>
            <person name="Blin K."/>
            <person name="Weber T."/>
        </authorList>
    </citation>
    <scope>NUCLEOTIDE SEQUENCE [LARGE SCALE GENOMIC DNA]</scope>
    <source>
        <strain evidence="2 3">NBC_00123</strain>
        <plasmid evidence="2 3">unnamed1</plasmid>
    </source>
</reference>
<dbReference type="Proteomes" id="UP001622594">
    <property type="component" value="Plasmid unnamed1"/>
</dbReference>
<organism evidence="2 3">
    <name type="scientific">Streptomyces zaomyceticus</name>
    <dbReference type="NCBI Taxonomy" id="68286"/>
    <lineage>
        <taxon>Bacteria</taxon>
        <taxon>Bacillati</taxon>
        <taxon>Actinomycetota</taxon>
        <taxon>Actinomycetes</taxon>
        <taxon>Kitasatosporales</taxon>
        <taxon>Streptomycetaceae</taxon>
        <taxon>Streptomyces</taxon>
    </lineage>
</organism>
<geneLocation type="plasmid" evidence="2 3">
    <name>unnamed1</name>
</geneLocation>
<feature type="region of interest" description="Disordered" evidence="1">
    <location>
        <begin position="42"/>
        <end position="64"/>
    </location>
</feature>
<keyword evidence="2" id="KW-0614">Plasmid</keyword>
<accession>A0ABZ1LR11</accession>
<evidence type="ECO:0000313" key="2">
    <source>
        <dbReference type="EMBL" id="WTR75858.1"/>
    </source>
</evidence>
<name>A0ABZ1LR11_9ACTN</name>
<gene>
    <name evidence="2" type="ORF">OG814_42130</name>
</gene>
<feature type="compositionally biased region" description="Basic residues" evidence="1">
    <location>
        <begin position="54"/>
        <end position="64"/>
    </location>
</feature>
<dbReference type="RefSeq" id="WP_331717827.1">
    <property type="nucleotide sequence ID" value="NZ_CP108189.1"/>
</dbReference>
<sequence>MVQPVPTLSPQHLERLAQVLDSSRLRMALYAARIPRLARCRIRPNSGDQPNARHTTRLRRYRRR</sequence>
<keyword evidence="3" id="KW-1185">Reference proteome</keyword>
<evidence type="ECO:0000313" key="3">
    <source>
        <dbReference type="Proteomes" id="UP001622594"/>
    </source>
</evidence>